<dbReference type="SUPFAM" id="SSF46689">
    <property type="entry name" value="Homeodomain-like"/>
    <property type="match status" value="1"/>
</dbReference>
<feature type="domain" description="HTH tetR-type" evidence="6">
    <location>
        <begin position="2"/>
        <end position="62"/>
    </location>
</feature>
<dbReference type="SUPFAM" id="SSF48498">
    <property type="entry name" value="Tetracyclin repressor-like, C-terminal domain"/>
    <property type="match status" value="1"/>
</dbReference>
<keyword evidence="2" id="KW-0805">Transcription regulation</keyword>
<dbReference type="Gene3D" id="1.10.10.60">
    <property type="entry name" value="Homeodomain-like"/>
    <property type="match status" value="1"/>
</dbReference>
<dbReference type="InterPro" id="IPR004111">
    <property type="entry name" value="Repressor_TetR_C"/>
</dbReference>
<evidence type="ECO:0000313" key="8">
    <source>
        <dbReference type="Proteomes" id="UP001597326"/>
    </source>
</evidence>
<gene>
    <name evidence="7" type="ORF">ACFSCS_13210</name>
</gene>
<keyword evidence="3 5" id="KW-0238">DNA-binding</keyword>
<feature type="DNA-binding region" description="H-T-H motif" evidence="5">
    <location>
        <begin position="25"/>
        <end position="44"/>
    </location>
</feature>
<comment type="caution">
    <text evidence="7">The sequence shown here is derived from an EMBL/GenBank/DDBJ whole genome shotgun (WGS) entry which is preliminary data.</text>
</comment>
<dbReference type="PROSITE" id="PS50977">
    <property type="entry name" value="HTH_TETR_2"/>
    <property type="match status" value="1"/>
</dbReference>
<dbReference type="InterPro" id="IPR001647">
    <property type="entry name" value="HTH_TetR"/>
</dbReference>
<protein>
    <submittedName>
        <fullName evidence="7">TetR family transcriptional regulator</fullName>
    </submittedName>
</protein>
<evidence type="ECO:0000256" key="4">
    <source>
        <dbReference type="ARBA" id="ARBA00023163"/>
    </source>
</evidence>
<evidence type="ECO:0000256" key="5">
    <source>
        <dbReference type="PROSITE-ProRule" id="PRU00335"/>
    </source>
</evidence>
<organism evidence="7 8">
    <name type="scientific">Luteococcus peritonei</name>
    <dbReference type="NCBI Taxonomy" id="88874"/>
    <lineage>
        <taxon>Bacteria</taxon>
        <taxon>Bacillati</taxon>
        <taxon>Actinomycetota</taxon>
        <taxon>Actinomycetes</taxon>
        <taxon>Propionibacteriales</taxon>
        <taxon>Propionibacteriaceae</taxon>
        <taxon>Luteococcus</taxon>
    </lineage>
</organism>
<sequence length="185" mass="19838">MALERDQVVEAAVGILDAWGLADLSMRRLAEALGVKAGALYWHVANKQTLLALVADRILAEVGAPETTGGPAEQLERWATRLRQVLLAHRDAAELVASALASGLCDEDPVRLPQQALLRHGAEPQDARRGGRALLHLVLGHVVEEQNAATLHRLGLRPGLTEGDDEDFAFAVAALVDGLTRTVKE</sequence>
<dbReference type="Proteomes" id="UP001597326">
    <property type="component" value="Unassembled WGS sequence"/>
</dbReference>
<evidence type="ECO:0000313" key="7">
    <source>
        <dbReference type="EMBL" id="MFD1891132.1"/>
    </source>
</evidence>
<evidence type="ECO:0000256" key="1">
    <source>
        <dbReference type="ARBA" id="ARBA00022491"/>
    </source>
</evidence>
<dbReference type="RefSeq" id="WP_343875317.1">
    <property type="nucleotide sequence ID" value="NZ_BAAAIX010000030.1"/>
</dbReference>
<dbReference type="InterPro" id="IPR036271">
    <property type="entry name" value="Tet_transcr_reg_TetR-rel_C_sf"/>
</dbReference>
<reference evidence="8" key="1">
    <citation type="journal article" date="2019" name="Int. J. Syst. Evol. Microbiol.">
        <title>The Global Catalogue of Microorganisms (GCM) 10K type strain sequencing project: providing services to taxonomists for standard genome sequencing and annotation.</title>
        <authorList>
            <consortium name="The Broad Institute Genomics Platform"/>
            <consortium name="The Broad Institute Genome Sequencing Center for Infectious Disease"/>
            <person name="Wu L."/>
            <person name="Ma J."/>
        </authorList>
    </citation>
    <scope>NUCLEOTIDE SEQUENCE [LARGE SCALE GENOMIC DNA]</scope>
    <source>
        <strain evidence="8">CAIM 431</strain>
    </source>
</reference>
<evidence type="ECO:0000256" key="2">
    <source>
        <dbReference type="ARBA" id="ARBA00023015"/>
    </source>
</evidence>
<dbReference type="InterPro" id="IPR050109">
    <property type="entry name" value="HTH-type_TetR-like_transc_reg"/>
</dbReference>
<dbReference type="InterPro" id="IPR009057">
    <property type="entry name" value="Homeodomain-like_sf"/>
</dbReference>
<keyword evidence="8" id="KW-1185">Reference proteome</keyword>
<keyword evidence="1" id="KW-0678">Repressor</keyword>
<dbReference type="PANTHER" id="PTHR30055">
    <property type="entry name" value="HTH-TYPE TRANSCRIPTIONAL REGULATOR RUTR"/>
    <property type="match status" value="1"/>
</dbReference>
<name>A0ABW4RXS6_9ACTN</name>
<evidence type="ECO:0000256" key="3">
    <source>
        <dbReference type="ARBA" id="ARBA00023125"/>
    </source>
</evidence>
<dbReference type="EMBL" id="JBHUFZ010000029">
    <property type="protein sequence ID" value="MFD1891132.1"/>
    <property type="molecule type" value="Genomic_DNA"/>
</dbReference>
<proteinExistence type="predicted"/>
<dbReference type="PRINTS" id="PR00455">
    <property type="entry name" value="HTHTETR"/>
</dbReference>
<dbReference type="Pfam" id="PF00440">
    <property type="entry name" value="TetR_N"/>
    <property type="match status" value="1"/>
</dbReference>
<accession>A0ABW4RXS6</accession>
<evidence type="ECO:0000259" key="6">
    <source>
        <dbReference type="PROSITE" id="PS50977"/>
    </source>
</evidence>
<dbReference type="InterPro" id="IPR003012">
    <property type="entry name" value="Tet_transcr_reg_TetR"/>
</dbReference>
<keyword evidence="4" id="KW-0804">Transcription</keyword>
<dbReference type="PANTHER" id="PTHR30055:SF151">
    <property type="entry name" value="TRANSCRIPTIONAL REGULATORY PROTEIN"/>
    <property type="match status" value="1"/>
</dbReference>
<dbReference type="PRINTS" id="PR00400">
    <property type="entry name" value="TETREPRESSOR"/>
</dbReference>
<dbReference type="Pfam" id="PF02909">
    <property type="entry name" value="TetR_C_1"/>
    <property type="match status" value="1"/>
</dbReference>
<dbReference type="Gene3D" id="1.10.357.10">
    <property type="entry name" value="Tetracycline Repressor, domain 2"/>
    <property type="match status" value="1"/>
</dbReference>